<evidence type="ECO:0000313" key="2">
    <source>
        <dbReference type="EMBL" id="CTQ33560.1"/>
    </source>
</evidence>
<dbReference type="InterPro" id="IPR036282">
    <property type="entry name" value="Glutathione-S-Trfase_C_sf"/>
</dbReference>
<evidence type="ECO:0000313" key="3">
    <source>
        <dbReference type="Proteomes" id="UP000048908"/>
    </source>
</evidence>
<dbReference type="OrthoDB" id="5740960at2"/>
<dbReference type="CDD" id="cd03046">
    <property type="entry name" value="GST_N_GTT1_like"/>
    <property type="match status" value="1"/>
</dbReference>
<dbReference type="AlphaFoldDB" id="A0A0M6XR29"/>
<sequence length="214" mass="23802">MSKITLHHVPGTRSDRVLWLLREMGLEAEVRVWPFDKALRGPEFLALNPAGRVPALEMGGRSLWESGAIIEMLCETHPETGLGRAPGEAERADWLILLHFAETISQHSAALTQQHIALREDWMRSPVVMKLEAARVGKCFDAIEARLAGDWLLSSFSAADVAVGQAVMMARHFHRIGDRPQLAAWLARCESRPACPVEPVNALHARDFYEVPDA</sequence>
<dbReference type="InterPro" id="IPR004045">
    <property type="entry name" value="Glutathione_S-Trfase_N"/>
</dbReference>
<dbReference type="EC" id="2.5.1.18" evidence="2"/>
<dbReference type="SUPFAM" id="SSF47616">
    <property type="entry name" value="GST C-terminal domain-like"/>
    <property type="match status" value="1"/>
</dbReference>
<dbReference type="InterPro" id="IPR040079">
    <property type="entry name" value="Glutathione_S-Trfase"/>
</dbReference>
<dbReference type="RefSeq" id="WP_055682955.1">
    <property type="nucleotide sequence ID" value="NZ_CXPG01000020.1"/>
</dbReference>
<gene>
    <name evidence="2" type="primary">gstB_3</name>
    <name evidence="2" type="ORF">JAN5088_02342</name>
</gene>
<accession>A0A0M6XR29</accession>
<organism evidence="2 3">
    <name type="scientific">Jannaschia rubra</name>
    <dbReference type="NCBI Taxonomy" id="282197"/>
    <lineage>
        <taxon>Bacteria</taxon>
        <taxon>Pseudomonadati</taxon>
        <taxon>Pseudomonadota</taxon>
        <taxon>Alphaproteobacteria</taxon>
        <taxon>Rhodobacterales</taxon>
        <taxon>Roseobacteraceae</taxon>
        <taxon>Jannaschia</taxon>
    </lineage>
</organism>
<proteinExistence type="predicted"/>
<dbReference type="PROSITE" id="PS50404">
    <property type="entry name" value="GST_NTER"/>
    <property type="match status" value="1"/>
</dbReference>
<dbReference type="STRING" id="282197.SAMN04488517_102389"/>
<name>A0A0M6XR29_9RHOB</name>
<keyword evidence="3" id="KW-1185">Reference proteome</keyword>
<dbReference type="Pfam" id="PF13409">
    <property type="entry name" value="GST_N_2"/>
    <property type="match status" value="1"/>
</dbReference>
<reference evidence="2 3" key="1">
    <citation type="submission" date="2015-07" db="EMBL/GenBank/DDBJ databases">
        <authorList>
            <person name="Noorani M."/>
        </authorList>
    </citation>
    <scope>NUCLEOTIDE SEQUENCE [LARGE SCALE GENOMIC DNA]</scope>
    <source>
        <strain evidence="2 3">CECT 5088</strain>
    </source>
</reference>
<dbReference type="Pfam" id="PF13410">
    <property type="entry name" value="GST_C_2"/>
    <property type="match status" value="1"/>
</dbReference>
<dbReference type="Gene3D" id="3.40.30.10">
    <property type="entry name" value="Glutaredoxin"/>
    <property type="match status" value="1"/>
</dbReference>
<keyword evidence="2" id="KW-0808">Transferase</keyword>
<dbReference type="SFLD" id="SFLDS00019">
    <property type="entry name" value="Glutathione_Transferase_(cytos"/>
    <property type="match status" value="1"/>
</dbReference>
<dbReference type="GO" id="GO:0004364">
    <property type="term" value="F:glutathione transferase activity"/>
    <property type="evidence" value="ECO:0007669"/>
    <property type="project" value="UniProtKB-EC"/>
</dbReference>
<dbReference type="Proteomes" id="UP000048908">
    <property type="component" value="Unassembled WGS sequence"/>
</dbReference>
<dbReference type="PANTHER" id="PTHR44051:SF8">
    <property type="entry name" value="GLUTATHIONE S-TRANSFERASE GSTA"/>
    <property type="match status" value="1"/>
</dbReference>
<dbReference type="EMBL" id="CXPG01000020">
    <property type="protein sequence ID" value="CTQ33560.1"/>
    <property type="molecule type" value="Genomic_DNA"/>
</dbReference>
<dbReference type="PANTHER" id="PTHR44051">
    <property type="entry name" value="GLUTATHIONE S-TRANSFERASE-RELATED"/>
    <property type="match status" value="1"/>
</dbReference>
<dbReference type="SFLD" id="SFLDG00358">
    <property type="entry name" value="Main_(cytGST)"/>
    <property type="match status" value="1"/>
</dbReference>
<evidence type="ECO:0000259" key="1">
    <source>
        <dbReference type="PROSITE" id="PS50404"/>
    </source>
</evidence>
<feature type="domain" description="GST N-terminal" evidence="1">
    <location>
        <begin position="1"/>
        <end position="81"/>
    </location>
</feature>
<protein>
    <submittedName>
        <fullName evidence="2">Glutathione S-transferase GST-6.0</fullName>
        <ecNumber evidence="2">2.5.1.18</ecNumber>
    </submittedName>
</protein>
<dbReference type="Gene3D" id="1.20.1050.10">
    <property type="match status" value="1"/>
</dbReference>
<dbReference type="SFLD" id="SFLDG01150">
    <property type="entry name" value="Main.1:_Beta-like"/>
    <property type="match status" value="1"/>
</dbReference>
<dbReference type="InterPro" id="IPR036249">
    <property type="entry name" value="Thioredoxin-like_sf"/>
</dbReference>
<dbReference type="SUPFAM" id="SSF52833">
    <property type="entry name" value="Thioredoxin-like"/>
    <property type="match status" value="1"/>
</dbReference>